<organism evidence="1 2">
    <name type="scientific">Paractinoplanes aksuensis</name>
    <dbReference type="NCBI Taxonomy" id="2939490"/>
    <lineage>
        <taxon>Bacteria</taxon>
        <taxon>Bacillati</taxon>
        <taxon>Actinomycetota</taxon>
        <taxon>Actinomycetes</taxon>
        <taxon>Micromonosporales</taxon>
        <taxon>Micromonosporaceae</taxon>
        <taxon>Paractinoplanes</taxon>
    </lineage>
</organism>
<reference evidence="1 2" key="1">
    <citation type="submission" date="2022-06" db="EMBL/GenBank/DDBJ databases">
        <title>New Species of the Genus Actinoplanes, ActinopZanes ferrugineus.</title>
        <authorList>
            <person name="Ding P."/>
        </authorList>
    </citation>
    <scope>NUCLEOTIDE SEQUENCE [LARGE SCALE GENOMIC DNA]</scope>
    <source>
        <strain evidence="1 2">TRM88003</strain>
    </source>
</reference>
<dbReference type="Proteomes" id="UP001523369">
    <property type="component" value="Unassembled WGS sequence"/>
</dbReference>
<dbReference type="EMBL" id="JAMYJR010000029">
    <property type="protein sequence ID" value="MCO8274178.1"/>
    <property type="molecule type" value="Genomic_DNA"/>
</dbReference>
<dbReference type="RefSeq" id="WP_253240257.1">
    <property type="nucleotide sequence ID" value="NZ_JAMYJR010000029.1"/>
</dbReference>
<evidence type="ECO:0000313" key="2">
    <source>
        <dbReference type="Proteomes" id="UP001523369"/>
    </source>
</evidence>
<accession>A0ABT1DTM5</accession>
<evidence type="ECO:0000313" key="1">
    <source>
        <dbReference type="EMBL" id="MCO8274178.1"/>
    </source>
</evidence>
<proteinExistence type="predicted"/>
<protein>
    <submittedName>
        <fullName evidence="1">Uncharacterized protein</fullName>
    </submittedName>
</protein>
<gene>
    <name evidence="1" type="ORF">M1L60_26615</name>
</gene>
<name>A0ABT1DTM5_9ACTN</name>
<keyword evidence="2" id="KW-1185">Reference proteome</keyword>
<comment type="caution">
    <text evidence="1">The sequence shown here is derived from an EMBL/GenBank/DDBJ whole genome shotgun (WGS) entry which is preliminary data.</text>
</comment>
<sequence>MVQISASTNRRRLLADGTLAPGARVITIAGDLVTRGRRDLARPDVTGTSWRTRYSQLAVHGTAKLAAVLATSALAERLRPGCPPTAPTPE</sequence>